<gene>
    <name evidence="1" type="ORF">KGF56_001158</name>
</gene>
<dbReference type="EMBL" id="JAHUZD010000026">
    <property type="protein sequence ID" value="KAI3405939.2"/>
    <property type="molecule type" value="Genomic_DNA"/>
</dbReference>
<protein>
    <submittedName>
        <fullName evidence="1">Uncharacterized protein</fullName>
    </submittedName>
</protein>
<dbReference type="GeneID" id="73378775"/>
<keyword evidence="2" id="KW-1185">Reference proteome</keyword>
<reference evidence="1" key="1">
    <citation type="journal article" date="2022" name="DNA Res.">
        <title>Genome analysis of five recently described species of the CUG-Ser clade uncovers Candida theae as a new hybrid lineage with pathogenic potential in the Candida parapsilosis species complex.</title>
        <authorList>
            <person name="Mixao V."/>
            <person name="Del Olmo V."/>
            <person name="Hegedusova E."/>
            <person name="Saus E."/>
            <person name="Pryszcz L."/>
            <person name="Cillingova A."/>
            <person name="Nosek J."/>
            <person name="Gabaldon T."/>
        </authorList>
    </citation>
    <scope>NUCLEOTIDE SEQUENCE</scope>
    <source>
        <strain evidence="1">CBS 10844</strain>
    </source>
</reference>
<name>A0AAI9T059_9ASCO</name>
<evidence type="ECO:0000313" key="2">
    <source>
        <dbReference type="Proteomes" id="UP001202479"/>
    </source>
</evidence>
<dbReference type="RefSeq" id="XP_049181684.1">
    <property type="nucleotide sequence ID" value="XM_049322251.1"/>
</dbReference>
<sequence>MQYNPRTKLWTEIVKQDPQAQTITRKLDRWVAISSCLESIHGSGGYLSRYVIFYIHATVENQIGVASGLPPVFYYLTGGLNVSLGIKAGMSKLLTLLFSCAINPGEIAQFLIRPKYVLIPNMKTIMYKFKGKKLHKVRVEYIKSFKMLSIDTPEHQCWVSRNIADLQCSAQISEDVHIEL</sequence>
<dbReference type="Proteomes" id="UP001202479">
    <property type="component" value="Unassembled WGS sequence"/>
</dbReference>
<evidence type="ECO:0000313" key="1">
    <source>
        <dbReference type="EMBL" id="KAI3405939.2"/>
    </source>
</evidence>
<proteinExistence type="predicted"/>
<organism evidence="1 2">
    <name type="scientific">Candida oxycetoniae</name>
    <dbReference type="NCBI Taxonomy" id="497107"/>
    <lineage>
        <taxon>Eukaryota</taxon>
        <taxon>Fungi</taxon>
        <taxon>Dikarya</taxon>
        <taxon>Ascomycota</taxon>
        <taxon>Saccharomycotina</taxon>
        <taxon>Pichiomycetes</taxon>
        <taxon>Debaryomycetaceae</taxon>
        <taxon>Candida/Lodderomyces clade</taxon>
        <taxon>Candida</taxon>
    </lineage>
</organism>
<comment type="caution">
    <text evidence="1">The sequence shown here is derived from an EMBL/GenBank/DDBJ whole genome shotgun (WGS) entry which is preliminary data.</text>
</comment>
<dbReference type="AlphaFoldDB" id="A0AAI9T059"/>
<accession>A0AAI9T059</accession>